<keyword evidence="2 3" id="KW-0808">Transferase</keyword>
<organism evidence="3">
    <name type="scientific">Candidatus Kentrum sp. TUN</name>
    <dbReference type="NCBI Taxonomy" id="2126343"/>
    <lineage>
        <taxon>Bacteria</taxon>
        <taxon>Pseudomonadati</taxon>
        <taxon>Pseudomonadota</taxon>
        <taxon>Gammaproteobacteria</taxon>
        <taxon>Candidatus Kentrum</taxon>
    </lineage>
</organism>
<evidence type="ECO:0000256" key="2">
    <source>
        <dbReference type="ARBA" id="ARBA00022679"/>
    </source>
</evidence>
<dbReference type="GO" id="GO:0016020">
    <property type="term" value="C:membrane"/>
    <property type="evidence" value="ECO:0007669"/>
    <property type="project" value="InterPro"/>
</dbReference>
<dbReference type="Gene3D" id="3.40.50.11350">
    <property type="match status" value="1"/>
</dbReference>
<keyword evidence="1" id="KW-0328">Glycosyltransferase</keyword>
<evidence type="ECO:0000313" key="3">
    <source>
        <dbReference type="EMBL" id="VFK65587.1"/>
    </source>
</evidence>
<dbReference type="AlphaFoldDB" id="A0A451AHR3"/>
<accession>A0A451AHR3</accession>
<reference evidence="3" key="1">
    <citation type="submission" date="2019-02" db="EMBL/GenBank/DDBJ databases">
        <authorList>
            <person name="Gruber-Vodicka R. H."/>
            <person name="Seah K. B. B."/>
        </authorList>
    </citation>
    <scope>NUCLEOTIDE SEQUENCE</scope>
    <source>
        <strain evidence="3">BECK_BY1</strain>
    </source>
</reference>
<dbReference type="PANTHER" id="PTHR11927">
    <property type="entry name" value="GALACTOSIDE 2-L-FUCOSYLTRANSFERASE"/>
    <property type="match status" value="1"/>
</dbReference>
<dbReference type="InterPro" id="IPR002516">
    <property type="entry name" value="Glyco_trans_11"/>
</dbReference>
<dbReference type="CDD" id="cd11301">
    <property type="entry name" value="Fut1_Fut2_like"/>
    <property type="match status" value="1"/>
</dbReference>
<sequence length="134" mass="15777">MHIRRGDYVSDKEANTLIGTCSLDYYQRAVRLLQERIESNPRFYVFSDDPDWVQANLRLDGQMHIVRHNNTDTNFEDLRLMSACSHHIIANSTFSWWGAWLNPSPQKIVIAPARWFKSDKLDDRDLIPSSWLRI</sequence>
<evidence type="ECO:0000256" key="1">
    <source>
        <dbReference type="ARBA" id="ARBA00022676"/>
    </source>
</evidence>
<dbReference type="GO" id="GO:0005975">
    <property type="term" value="P:carbohydrate metabolic process"/>
    <property type="evidence" value="ECO:0007669"/>
    <property type="project" value="InterPro"/>
</dbReference>
<proteinExistence type="predicted"/>
<dbReference type="PANTHER" id="PTHR11927:SF9">
    <property type="entry name" value="L-FUCOSYLTRANSFERASE"/>
    <property type="match status" value="1"/>
</dbReference>
<protein>
    <submittedName>
        <fullName evidence="3">Glycosyl transferase family 11</fullName>
    </submittedName>
</protein>
<gene>
    <name evidence="3" type="ORF">BECKTUN1418D_GA0071000_13522</name>
</gene>
<dbReference type="EMBL" id="CAADFX010000352">
    <property type="protein sequence ID" value="VFK65587.1"/>
    <property type="molecule type" value="Genomic_DNA"/>
</dbReference>
<dbReference type="Pfam" id="PF01531">
    <property type="entry name" value="Glyco_transf_11"/>
    <property type="match status" value="1"/>
</dbReference>
<dbReference type="GO" id="GO:0008107">
    <property type="term" value="F:galactoside 2-alpha-L-fucosyltransferase activity"/>
    <property type="evidence" value="ECO:0007669"/>
    <property type="project" value="InterPro"/>
</dbReference>
<name>A0A451AHR3_9GAMM</name>